<evidence type="ECO:0000256" key="2">
    <source>
        <dbReference type="ARBA" id="ARBA00004651"/>
    </source>
</evidence>
<keyword evidence="15" id="KW-1185">Reference proteome</keyword>
<dbReference type="InterPro" id="IPR000990">
    <property type="entry name" value="Innexin"/>
</dbReference>
<proteinExistence type="inferred from homology"/>
<evidence type="ECO:0000256" key="11">
    <source>
        <dbReference type="ARBA" id="ARBA00023303"/>
    </source>
</evidence>
<keyword evidence="7" id="KW-0965">Cell junction</keyword>
<evidence type="ECO:0000256" key="1">
    <source>
        <dbReference type="ARBA" id="ARBA00004610"/>
    </source>
</evidence>
<dbReference type="PROSITE" id="PS51013">
    <property type="entry name" value="PANNEXIN"/>
    <property type="match status" value="1"/>
</dbReference>
<dbReference type="PANTHER" id="PTHR11893:SF6">
    <property type="entry name" value="INNEXIN-16"/>
    <property type="match status" value="1"/>
</dbReference>
<keyword evidence="5 12" id="KW-0812">Transmembrane</keyword>
<evidence type="ECO:0000256" key="8">
    <source>
        <dbReference type="ARBA" id="ARBA00022989"/>
    </source>
</evidence>
<dbReference type="Proteomes" id="UP001176961">
    <property type="component" value="Unassembled WGS sequence"/>
</dbReference>
<keyword evidence="10 12" id="KW-0472">Membrane</keyword>
<evidence type="ECO:0000256" key="9">
    <source>
        <dbReference type="ARBA" id="ARBA00023065"/>
    </source>
</evidence>
<keyword evidence="3 12" id="KW-0813">Transport</keyword>
<keyword evidence="11 12" id="KW-0407">Ion channel</keyword>
<feature type="transmembrane region" description="Helical" evidence="12">
    <location>
        <begin position="174"/>
        <end position="194"/>
    </location>
</feature>
<comment type="similarity">
    <text evidence="12">Belongs to the pannexin family.</text>
</comment>
<dbReference type="GO" id="GO:0034220">
    <property type="term" value="P:monoatomic ion transmembrane transport"/>
    <property type="evidence" value="ECO:0007669"/>
    <property type="project" value="UniProtKB-KW"/>
</dbReference>
<dbReference type="GO" id="GO:0005921">
    <property type="term" value="C:gap junction"/>
    <property type="evidence" value="ECO:0007669"/>
    <property type="project" value="UniProtKB-SubCell"/>
</dbReference>
<dbReference type="GO" id="GO:0005886">
    <property type="term" value="C:plasma membrane"/>
    <property type="evidence" value="ECO:0007669"/>
    <property type="project" value="UniProtKB-SubCell"/>
</dbReference>
<keyword evidence="6" id="KW-0303">Gap junction</keyword>
<evidence type="ECO:0000313" key="14">
    <source>
        <dbReference type="EMBL" id="CAJ0592729.1"/>
    </source>
</evidence>
<keyword evidence="8 12" id="KW-1133">Transmembrane helix</keyword>
<dbReference type="PRINTS" id="PR01262">
    <property type="entry name" value="INNEXIN"/>
</dbReference>
<reference evidence="14" key="1">
    <citation type="submission" date="2023-07" db="EMBL/GenBank/DDBJ databases">
        <authorList>
            <consortium name="CYATHOMIX"/>
        </authorList>
    </citation>
    <scope>NUCLEOTIDE SEQUENCE</scope>
    <source>
        <strain evidence="14">N/A</strain>
    </source>
</reference>
<evidence type="ECO:0000256" key="6">
    <source>
        <dbReference type="ARBA" id="ARBA00022868"/>
    </source>
</evidence>
<dbReference type="AlphaFoldDB" id="A0AA36DVH4"/>
<dbReference type="PANTHER" id="PTHR11893">
    <property type="entry name" value="INNEXIN"/>
    <property type="match status" value="1"/>
</dbReference>
<dbReference type="Pfam" id="PF00876">
    <property type="entry name" value="Innexin"/>
    <property type="match status" value="1"/>
</dbReference>
<evidence type="ECO:0000256" key="4">
    <source>
        <dbReference type="ARBA" id="ARBA00022475"/>
    </source>
</evidence>
<dbReference type="EMBL" id="CATQJL010000112">
    <property type="protein sequence ID" value="CAJ0592729.1"/>
    <property type="molecule type" value="Genomic_DNA"/>
</dbReference>
<organism evidence="14 15">
    <name type="scientific">Cylicocyclus nassatus</name>
    <name type="common">Nematode worm</name>
    <dbReference type="NCBI Taxonomy" id="53992"/>
    <lineage>
        <taxon>Eukaryota</taxon>
        <taxon>Metazoa</taxon>
        <taxon>Ecdysozoa</taxon>
        <taxon>Nematoda</taxon>
        <taxon>Chromadorea</taxon>
        <taxon>Rhabditida</taxon>
        <taxon>Rhabditina</taxon>
        <taxon>Rhabditomorpha</taxon>
        <taxon>Strongyloidea</taxon>
        <taxon>Strongylidae</taxon>
        <taxon>Cylicocyclus</taxon>
    </lineage>
</organism>
<evidence type="ECO:0000256" key="7">
    <source>
        <dbReference type="ARBA" id="ARBA00022949"/>
    </source>
</evidence>
<feature type="transmembrane region" description="Helical" evidence="12">
    <location>
        <begin position="260"/>
        <end position="283"/>
    </location>
</feature>
<comment type="function">
    <text evidence="12">Structural component of the gap junctions.</text>
</comment>
<feature type="transmembrane region" description="Helical" evidence="12">
    <location>
        <begin position="97"/>
        <end position="115"/>
    </location>
</feature>
<comment type="caution">
    <text evidence="14">The sequence shown here is derived from an EMBL/GenBank/DDBJ whole genome shotgun (WGS) entry which is preliminary data.</text>
</comment>
<evidence type="ECO:0000256" key="3">
    <source>
        <dbReference type="ARBA" id="ARBA00022448"/>
    </source>
</evidence>
<accession>A0AA36DVH4</accession>
<comment type="subcellular location">
    <subcellularLocation>
        <location evidence="1">Cell junction</location>
        <location evidence="1">Gap junction</location>
    </subcellularLocation>
    <subcellularLocation>
        <location evidence="2 12">Cell membrane</location>
        <topology evidence="2 12">Multi-pass membrane protein</topology>
    </subcellularLocation>
</comment>
<sequence>MLSNLNTYLKQVKSTHDDDSIDRLNYVTTIYLLLGFALTIFAKNYVGEPMQCWVPNQWTGTWEVFAESYCFVENTYFVPMNQSNLPAAHTREGREMIYYQWVPFILSLMAFCFYVPRAVWKIFSPYSGLALADLMTAARKSAKTGAEDKLINCVATTLRKAPTSKVLHYGSSLFNLYIAVKILIFANLLLQFFFLNHFLGTEYTFWGAGILNDMLHGRQWQQSGHFPRVAFCDLTVREMGNINNWTVQCVLMVNMFNEKIFIFLWFWYAFLLICTILNLIGWIRQRYSRSARKTFLYNVLTDSGLYTSEADRDEFYHEVVKDDGVLVLLLLDSNGGRLQSGELVHQLWTYKFPDGGKNAPPSPREDIPKLLLSSDDKTISTVAEEEEVENLENEEIFHAPTASPTY</sequence>
<keyword evidence="9 12" id="KW-0406">Ion transport</keyword>
<name>A0AA36DVH4_CYLNA</name>
<protein>
    <recommendedName>
        <fullName evidence="12">Innexin</fullName>
    </recommendedName>
</protein>
<feature type="transmembrane region" description="Helical" evidence="12">
    <location>
        <begin position="24"/>
        <end position="42"/>
    </location>
</feature>
<evidence type="ECO:0000256" key="12">
    <source>
        <dbReference type="RuleBase" id="RU010713"/>
    </source>
</evidence>
<evidence type="ECO:0000313" key="15">
    <source>
        <dbReference type="Proteomes" id="UP001176961"/>
    </source>
</evidence>
<keyword evidence="4" id="KW-1003">Cell membrane</keyword>
<evidence type="ECO:0000256" key="10">
    <source>
        <dbReference type="ARBA" id="ARBA00023136"/>
    </source>
</evidence>
<dbReference type="GO" id="GO:0005243">
    <property type="term" value="F:gap junction channel activity"/>
    <property type="evidence" value="ECO:0007669"/>
    <property type="project" value="TreeGrafter"/>
</dbReference>
<evidence type="ECO:0000256" key="13">
    <source>
        <dbReference type="SAM" id="MobiDB-lite"/>
    </source>
</evidence>
<evidence type="ECO:0000256" key="5">
    <source>
        <dbReference type="ARBA" id="ARBA00022692"/>
    </source>
</evidence>
<feature type="region of interest" description="Disordered" evidence="13">
    <location>
        <begin position="385"/>
        <end position="406"/>
    </location>
</feature>
<gene>
    <name evidence="12" type="primary">inx</name>
    <name evidence="14" type="ORF">CYNAS_LOCUS4712</name>
</gene>
<feature type="compositionally biased region" description="Acidic residues" evidence="13">
    <location>
        <begin position="385"/>
        <end position="394"/>
    </location>
</feature>